<evidence type="ECO:0000313" key="2">
    <source>
        <dbReference type="EMBL" id="MDT9591614.1"/>
    </source>
</evidence>
<evidence type="ECO:0000256" key="1">
    <source>
        <dbReference type="SAM" id="MobiDB-lite"/>
    </source>
</evidence>
<reference evidence="2 3" key="1">
    <citation type="submission" date="2023-08" db="EMBL/GenBank/DDBJ databases">
        <title>Nocardioides seae sp. nov., a bacterium isolated from a soil.</title>
        <authorList>
            <person name="Wang X."/>
        </authorList>
    </citation>
    <scope>NUCLEOTIDE SEQUENCE [LARGE SCALE GENOMIC DNA]</scope>
    <source>
        <strain evidence="2 3">YZH12</strain>
    </source>
</reference>
<proteinExistence type="predicted"/>
<accession>A0ABU3PQW8</accession>
<keyword evidence="3" id="KW-1185">Reference proteome</keyword>
<sequence length="416" mass="45318">MAAADRLSQQFGEYTDILTDAAIAQFLGTENWTCQQDLGFEQVWSHPDVTSGFPSLIHLPRNSALDDYSRRLAQAVSSISSVYDWTLAAVAEHVASVRADLFFLRLDQTSRDGTIPLRQASVLLDGIDTMIRSSALVAHNPSSSAVGGRIPNYVQEFLNEDVRMGHTKRGSFIITVAARLNVPEHSASDSSDPRSAEQQQGKNADAAAPGTENYTRRVMTTLARSLEVTRDLARDEKQAGAFEDALAGGMRLPLVRALRSVGSTEGVAGLGLNFEWSALEPVDNTVASELHIDRESIIALESIEDRLVKRVEPREEEIVGPVIGLKLSESDKSLDVEGDVVIRADIDHRSAKVSVSLRGNDYDWAIWAHQKRLPFSVRGILEKTGSGWKLGGHVVADLTFLQFRAASEGGGPTQAD</sequence>
<protein>
    <submittedName>
        <fullName evidence="2">Uncharacterized protein</fullName>
    </submittedName>
</protein>
<name>A0ABU3PQW8_9ACTN</name>
<gene>
    <name evidence="2" type="ORF">RDV89_00950</name>
</gene>
<dbReference type="EMBL" id="JAVYII010000001">
    <property type="protein sequence ID" value="MDT9591614.1"/>
    <property type="molecule type" value="Genomic_DNA"/>
</dbReference>
<dbReference type="RefSeq" id="WP_315730574.1">
    <property type="nucleotide sequence ID" value="NZ_JAVYII010000001.1"/>
</dbReference>
<dbReference type="Proteomes" id="UP001268542">
    <property type="component" value="Unassembled WGS sequence"/>
</dbReference>
<evidence type="ECO:0000313" key="3">
    <source>
        <dbReference type="Proteomes" id="UP001268542"/>
    </source>
</evidence>
<comment type="caution">
    <text evidence="2">The sequence shown here is derived from an EMBL/GenBank/DDBJ whole genome shotgun (WGS) entry which is preliminary data.</text>
</comment>
<organism evidence="2 3">
    <name type="scientific">Nocardioides imazamoxiresistens</name>
    <dbReference type="NCBI Taxonomy" id="3231893"/>
    <lineage>
        <taxon>Bacteria</taxon>
        <taxon>Bacillati</taxon>
        <taxon>Actinomycetota</taxon>
        <taxon>Actinomycetes</taxon>
        <taxon>Propionibacteriales</taxon>
        <taxon>Nocardioidaceae</taxon>
        <taxon>Nocardioides</taxon>
    </lineage>
</organism>
<feature type="region of interest" description="Disordered" evidence="1">
    <location>
        <begin position="184"/>
        <end position="216"/>
    </location>
</feature>